<dbReference type="RefSeq" id="WP_338536258.1">
    <property type="nucleotide sequence ID" value="NZ_AP028654.1"/>
</dbReference>
<keyword evidence="8" id="KW-1185">Reference proteome</keyword>
<evidence type="ECO:0000256" key="4">
    <source>
        <dbReference type="ARBA" id="ARBA00022989"/>
    </source>
</evidence>
<proteinExistence type="predicted"/>
<comment type="subcellular location">
    <subcellularLocation>
        <location evidence="1">Cell membrane</location>
        <topology evidence="1">Multi-pass membrane protein</topology>
    </subcellularLocation>
</comment>
<keyword evidence="2" id="KW-1003">Cell membrane</keyword>
<evidence type="ECO:0000256" key="5">
    <source>
        <dbReference type="ARBA" id="ARBA00023136"/>
    </source>
</evidence>
<evidence type="ECO:0000256" key="1">
    <source>
        <dbReference type="ARBA" id="ARBA00004651"/>
    </source>
</evidence>
<feature type="transmembrane region" description="Helical" evidence="6">
    <location>
        <begin position="122"/>
        <end position="142"/>
    </location>
</feature>
<evidence type="ECO:0000313" key="8">
    <source>
        <dbReference type="Proteomes" id="UP001321786"/>
    </source>
</evidence>
<dbReference type="GO" id="GO:0005886">
    <property type="term" value="C:plasma membrane"/>
    <property type="evidence" value="ECO:0007669"/>
    <property type="project" value="UniProtKB-SubCell"/>
</dbReference>
<feature type="transmembrane region" description="Helical" evidence="6">
    <location>
        <begin position="426"/>
        <end position="445"/>
    </location>
</feature>
<keyword evidence="3 6" id="KW-0812">Transmembrane</keyword>
<gene>
    <name evidence="7" type="ORF">HLPR_02290</name>
</gene>
<keyword evidence="5 6" id="KW-0472">Membrane</keyword>
<dbReference type="Pfam" id="PF01943">
    <property type="entry name" value="Polysacc_synt"/>
    <property type="match status" value="1"/>
</dbReference>
<dbReference type="AlphaFoldDB" id="A0AAU9E3T4"/>
<feature type="transmembrane region" description="Helical" evidence="6">
    <location>
        <begin position="92"/>
        <end position="116"/>
    </location>
</feature>
<dbReference type="EMBL" id="AP028654">
    <property type="protein sequence ID" value="BEP27898.1"/>
    <property type="molecule type" value="Genomic_DNA"/>
</dbReference>
<accession>A0AAU9E3T4</accession>
<name>A0AAU9E3T4_9FIRM</name>
<dbReference type="PANTHER" id="PTHR30250">
    <property type="entry name" value="PST FAMILY PREDICTED COLANIC ACID TRANSPORTER"/>
    <property type="match status" value="1"/>
</dbReference>
<evidence type="ECO:0000256" key="3">
    <source>
        <dbReference type="ARBA" id="ARBA00022692"/>
    </source>
</evidence>
<keyword evidence="4 6" id="KW-1133">Transmembrane helix</keyword>
<dbReference type="InterPro" id="IPR050833">
    <property type="entry name" value="Poly_Biosynth_Transport"/>
</dbReference>
<feature type="transmembrane region" description="Helical" evidence="6">
    <location>
        <begin position="12"/>
        <end position="32"/>
    </location>
</feature>
<dbReference type="PANTHER" id="PTHR30250:SF21">
    <property type="entry name" value="LIPID II FLIPPASE MURJ"/>
    <property type="match status" value="1"/>
</dbReference>
<feature type="transmembrane region" description="Helical" evidence="6">
    <location>
        <begin position="154"/>
        <end position="178"/>
    </location>
</feature>
<reference evidence="7 8" key="1">
    <citation type="submission" date="2023-08" db="EMBL/GenBank/DDBJ databases">
        <title>Helicovermis profunda gen. nov., sp. nov., a novel mesophilic, fermentative bacterium within the Bacillota from a deep-sea hydrothermal vent chimney.</title>
        <authorList>
            <person name="Miyazaki U."/>
            <person name="Mizutani D."/>
            <person name="Hashimoto Y."/>
            <person name="Tame A."/>
            <person name="Sawayama S."/>
            <person name="Miyazaki J."/>
            <person name="Takai K."/>
            <person name="Nakagawa S."/>
        </authorList>
    </citation>
    <scope>NUCLEOTIDE SEQUENCE [LARGE SCALE GENOMIC DNA]</scope>
    <source>
        <strain evidence="7 8">S502</strain>
    </source>
</reference>
<evidence type="ECO:0000256" key="2">
    <source>
        <dbReference type="ARBA" id="ARBA00022475"/>
    </source>
</evidence>
<feature type="transmembrane region" description="Helical" evidence="6">
    <location>
        <begin position="325"/>
        <end position="353"/>
    </location>
</feature>
<evidence type="ECO:0000256" key="6">
    <source>
        <dbReference type="SAM" id="Phobius"/>
    </source>
</evidence>
<evidence type="ECO:0000313" key="7">
    <source>
        <dbReference type="EMBL" id="BEP27898.1"/>
    </source>
</evidence>
<feature type="transmembrane region" description="Helical" evidence="6">
    <location>
        <begin position="238"/>
        <end position="261"/>
    </location>
</feature>
<feature type="transmembrane region" description="Helical" evidence="6">
    <location>
        <begin position="457"/>
        <end position="479"/>
    </location>
</feature>
<dbReference type="CDD" id="cd13124">
    <property type="entry name" value="MATE_SpoVB_like"/>
    <property type="match status" value="1"/>
</dbReference>
<dbReference type="KEGG" id="hprf:HLPR_02290"/>
<feature type="transmembrane region" description="Helical" evidence="6">
    <location>
        <begin position="359"/>
        <end position="380"/>
    </location>
</feature>
<feature type="transmembrane region" description="Helical" evidence="6">
    <location>
        <begin position="52"/>
        <end position="72"/>
    </location>
</feature>
<sequence length="535" mass="58347">MSKKKSNSFVKGAAILGIAAVVIKLMGAFFRIPLGNMIGDMGMSYYQSAYPIYNYLLVISTAGIPTAIAKIISEKIALGDHLGADKVLKTSLSMMLIVGSIFALSLVIFSGNIVSYVKNPNAIYSILAITPAIFFVSLMSVYRGYFQGYQHMEMYAWSQVVEQFVRVSVGFFLAYILLSKGVEFSAAGATFGATIGAIFGSIVIIYMFRNFKKKTNFDITDKFREETSGEILKNLFKIAIPITLGASILPIMTIFDLAIVMRRLTSVGYTVVEANRLYGQLTGYAQTVVNLPQVVTSAVQISIVPAISRFAALKDDFKRNQTIEVGLRLAVIIGLPSSVGLALLSGGIMRLLYPYQIEIASNIGAILGILGFGVVFLSIFQITTGILQGLGRQKLPALNLFYGAILKLILSYTLVGIRVLNIKGAAIATVSAYGLAALLNFVSMAKVSKLKINYEKLFFRPLVDVFAMSVVIEIIKFIVSPFSDRLATLLAVFLGGFTYLVMLFVTKTISDEELKIVPGGLKLKEIGNFVNSWRK</sequence>
<feature type="transmembrane region" description="Helical" evidence="6">
    <location>
        <begin position="184"/>
        <end position="208"/>
    </location>
</feature>
<organism evidence="7 8">
    <name type="scientific">Helicovermis profundi</name>
    <dbReference type="NCBI Taxonomy" id="3065157"/>
    <lineage>
        <taxon>Bacteria</taxon>
        <taxon>Bacillati</taxon>
        <taxon>Bacillota</taxon>
        <taxon>Clostridia</taxon>
        <taxon>Helicovermis</taxon>
    </lineage>
</organism>
<feature type="transmembrane region" description="Helical" evidence="6">
    <location>
        <begin position="400"/>
        <end position="420"/>
    </location>
</feature>
<dbReference type="InterPro" id="IPR002797">
    <property type="entry name" value="Polysacc_synth"/>
</dbReference>
<feature type="transmembrane region" description="Helical" evidence="6">
    <location>
        <begin position="294"/>
        <end position="313"/>
    </location>
</feature>
<dbReference type="PIRSF" id="PIRSF038958">
    <property type="entry name" value="PG_synth_SpoVB"/>
    <property type="match status" value="1"/>
</dbReference>
<dbReference type="Proteomes" id="UP001321786">
    <property type="component" value="Chromosome"/>
</dbReference>
<feature type="transmembrane region" description="Helical" evidence="6">
    <location>
        <begin position="485"/>
        <end position="505"/>
    </location>
</feature>
<protein>
    <submittedName>
        <fullName evidence="7">Polysaccharide biosynthesis protein</fullName>
    </submittedName>
</protein>
<dbReference type="InterPro" id="IPR024923">
    <property type="entry name" value="PG_synth_SpoVB"/>
</dbReference>